<dbReference type="Pfam" id="PF16189">
    <property type="entry name" value="Creatinase_N_2"/>
    <property type="match status" value="1"/>
</dbReference>
<dbReference type="PANTHER" id="PTHR43763:SF12">
    <property type="entry name" value="AMINOPEPTIDASE P1"/>
    <property type="match status" value="1"/>
</dbReference>
<feature type="non-terminal residue" evidence="1">
    <location>
        <position position="146"/>
    </location>
</feature>
<comment type="caution">
    <text evidence="1">The sequence shown here is derived from an EMBL/GenBank/DDBJ whole genome shotgun (WGS) entry which is preliminary data.</text>
</comment>
<keyword evidence="2" id="KW-1185">Reference proteome</keyword>
<dbReference type="Gene3D" id="3.90.230.10">
    <property type="entry name" value="Creatinase/methionine aminopeptidase superfamily"/>
    <property type="match status" value="1"/>
</dbReference>
<dbReference type="GO" id="GO:0004177">
    <property type="term" value="F:aminopeptidase activity"/>
    <property type="evidence" value="ECO:0007669"/>
    <property type="project" value="UniProtKB-KW"/>
</dbReference>
<protein>
    <submittedName>
        <fullName evidence="1">XAA-PRO AMINOPEPTIDASE 1</fullName>
    </submittedName>
</protein>
<dbReference type="Gene3D" id="3.40.350.10">
    <property type="entry name" value="Creatinase/prolidase N-terminal domain"/>
    <property type="match status" value="1"/>
</dbReference>
<dbReference type="InterPro" id="IPR036005">
    <property type="entry name" value="Creatinase/aminopeptidase-like"/>
</dbReference>
<dbReference type="AlphaFoldDB" id="A0A9Q0V2U3"/>
<dbReference type="EMBL" id="JAPFFK010000010">
    <property type="protein sequence ID" value="KAJ6740140.1"/>
    <property type="molecule type" value="Genomic_DNA"/>
</dbReference>
<sequence>MEENGIDVRDYADVSSDVVLLASDQLDSTSEVKGTVAKVTKTDTAMGNGTNEAGGNNNDRIWVDPGSCCYALYSNLNSEKVHMLQSPLALAKALKNPVELDGLKKAHVRDGAAVVQYLAWLDKQMQESYGASGYFLEGQSANKKKD</sequence>
<gene>
    <name evidence="1" type="ORF">OIU79_000303</name>
</gene>
<dbReference type="InterPro" id="IPR050422">
    <property type="entry name" value="X-Pro_aminopeptidase_P"/>
</dbReference>
<proteinExistence type="predicted"/>
<accession>A0A9Q0V2U3</accession>
<dbReference type="OrthoDB" id="9995434at2759"/>
<organism evidence="1 2">
    <name type="scientific">Salix purpurea</name>
    <name type="common">Purple osier willow</name>
    <dbReference type="NCBI Taxonomy" id="77065"/>
    <lineage>
        <taxon>Eukaryota</taxon>
        <taxon>Viridiplantae</taxon>
        <taxon>Streptophyta</taxon>
        <taxon>Embryophyta</taxon>
        <taxon>Tracheophyta</taxon>
        <taxon>Spermatophyta</taxon>
        <taxon>Magnoliopsida</taxon>
        <taxon>eudicotyledons</taxon>
        <taxon>Gunneridae</taxon>
        <taxon>Pentapetalae</taxon>
        <taxon>rosids</taxon>
        <taxon>fabids</taxon>
        <taxon>Malpighiales</taxon>
        <taxon>Salicaceae</taxon>
        <taxon>Saliceae</taxon>
        <taxon>Salix</taxon>
    </lineage>
</organism>
<reference evidence="1" key="2">
    <citation type="journal article" date="2023" name="Int. J. Mol. Sci.">
        <title>De Novo Assembly and Annotation of 11 Diverse Shrub Willow (Salix) Genomes Reveals Novel Gene Organization in Sex-Linked Regions.</title>
        <authorList>
            <person name="Hyden B."/>
            <person name="Feng K."/>
            <person name="Yates T.B."/>
            <person name="Jawdy S."/>
            <person name="Cereghino C."/>
            <person name="Smart L.B."/>
            <person name="Muchero W."/>
        </authorList>
    </citation>
    <scope>NUCLEOTIDE SEQUENCE</scope>
    <source>
        <tissue evidence="1">Shoot tip</tissue>
    </source>
</reference>
<keyword evidence="1" id="KW-0645">Protease</keyword>
<dbReference type="Proteomes" id="UP001151532">
    <property type="component" value="Chromosome 7"/>
</dbReference>
<dbReference type="PANTHER" id="PTHR43763">
    <property type="entry name" value="XAA-PRO AMINOPEPTIDASE 1"/>
    <property type="match status" value="1"/>
</dbReference>
<name>A0A9Q0V2U3_SALPP</name>
<keyword evidence="1" id="KW-0031">Aminopeptidase</keyword>
<evidence type="ECO:0000313" key="1">
    <source>
        <dbReference type="EMBL" id="KAJ6740140.1"/>
    </source>
</evidence>
<keyword evidence="1" id="KW-0378">Hydrolase</keyword>
<evidence type="ECO:0000313" key="2">
    <source>
        <dbReference type="Proteomes" id="UP001151532"/>
    </source>
</evidence>
<reference evidence="1" key="1">
    <citation type="submission" date="2022-11" db="EMBL/GenBank/DDBJ databases">
        <authorList>
            <person name="Hyden B.L."/>
            <person name="Feng K."/>
            <person name="Yates T."/>
            <person name="Jawdy S."/>
            <person name="Smart L.B."/>
            <person name="Muchero W."/>
        </authorList>
    </citation>
    <scope>NUCLEOTIDE SEQUENCE</scope>
    <source>
        <tissue evidence="1">Shoot tip</tissue>
    </source>
</reference>
<dbReference type="InterPro" id="IPR029149">
    <property type="entry name" value="Creatin/AminoP/Spt16_N"/>
</dbReference>